<keyword evidence="5" id="KW-1185">Reference proteome</keyword>
<dbReference type="AlphaFoldDB" id="A0A0L6VRB4"/>
<name>A0A0L6VRB4_9BASI</name>
<feature type="region of interest" description="Disordered" evidence="1">
    <location>
        <begin position="717"/>
        <end position="736"/>
    </location>
</feature>
<proteinExistence type="predicted"/>
<keyword evidence="2" id="KW-1133">Transmembrane helix</keyword>
<feature type="domain" description="Hydantoinase B/oxoprolinase" evidence="3">
    <location>
        <begin position="290"/>
        <end position="724"/>
    </location>
</feature>
<gene>
    <name evidence="4" type="ORF">VP01_116g7</name>
</gene>
<sequence>MDKPQEVSVHHPQDIFVLTQHQSWKAEETHQHKEVIAGQTTTIPEKHRFRRNDGHSGPRRWKAGPDLVVLVCQQLSCTFFYSTELVPARHDARTTLMLFFSPFSVKNNRVHAMGCSLQQTSISTNIKSVFPVFHPASTSSSTPRSFDLTERLDYSCAIFAPNGDLVANVSIYLTISILFILYPTFFSSFSLTIIAPHLPVHLGSMSFAVRYQIQYLQGQIFPGDVIMANHPQAGGSHLPDITLITPVFNGETLVFFTGMSFSLFLCPFSCSKPVVRTTPTLGEYYQDREMPPTSTNIFQEGAQIKSFKIVSNGQFNQAELKKYLVEEPAQYEGCSGTRCFGDVESDLKAQIAANNKGVGLIYLLIAEYGLETVQAYMTHVSHRLFMIIRDNAELAVRNLLKQVVKERGSKKLHAIEYLDDGTPIELTVIIDDQNGSAIFDFDGTGHEMIGNLNTPKSVTYSTIIYCLRAMVDLDIPLNQGCLVPIEVRIPPNCFLDPSDTAAVVGGNVESSQVITGVILKAFKASAASQSTCNNLTFGQGGKDKDGNHIAGWGYYETIAGGSGAGPTWNGTSGVHTHMTNTRITDPEILERRYPVILHQFSLREGSGGSGEYCGGEGVIREMEFLEWRAEGERASRLFRPIQCSILSERRVHRPYGMEGGEPGALGMNLWIKRRRAEDGDLNDHQPGAEEDHDVRMISLGGKRTVMMGKHDRIRILTPGGGGWGVKQPADGQRQTRDKLLADASGPATVMHQLRGSLQDRHDVAHSS</sequence>
<evidence type="ECO:0000256" key="1">
    <source>
        <dbReference type="SAM" id="MobiDB-lite"/>
    </source>
</evidence>
<evidence type="ECO:0000259" key="3">
    <source>
        <dbReference type="Pfam" id="PF02538"/>
    </source>
</evidence>
<evidence type="ECO:0000313" key="5">
    <source>
        <dbReference type="Proteomes" id="UP000037035"/>
    </source>
</evidence>
<dbReference type="STRING" id="27349.A0A0L6VRB4"/>
<dbReference type="GO" id="GO:0006749">
    <property type="term" value="P:glutathione metabolic process"/>
    <property type="evidence" value="ECO:0007669"/>
    <property type="project" value="TreeGrafter"/>
</dbReference>
<evidence type="ECO:0000313" key="4">
    <source>
        <dbReference type="EMBL" id="KNZ63234.1"/>
    </source>
</evidence>
<protein>
    <submittedName>
        <fullName evidence="4">5-oxoprolinase (ATP-hydrolysing)</fullName>
    </submittedName>
</protein>
<dbReference type="Pfam" id="PF02538">
    <property type="entry name" value="Hydantoinase_B"/>
    <property type="match status" value="2"/>
</dbReference>
<feature type="domain" description="Hydantoinase B/oxoprolinase" evidence="3">
    <location>
        <begin position="142"/>
        <end position="258"/>
    </location>
</feature>
<dbReference type="VEuPathDB" id="FungiDB:VP01_116g7"/>
<feature type="transmembrane region" description="Helical" evidence="2">
    <location>
        <begin position="171"/>
        <end position="195"/>
    </location>
</feature>
<dbReference type="OrthoDB" id="3643at2759"/>
<keyword evidence="2" id="KW-0812">Transmembrane</keyword>
<comment type="caution">
    <text evidence="4">The sequence shown here is derived from an EMBL/GenBank/DDBJ whole genome shotgun (WGS) entry which is preliminary data.</text>
</comment>
<dbReference type="EMBL" id="LAVV01001888">
    <property type="protein sequence ID" value="KNZ63234.1"/>
    <property type="molecule type" value="Genomic_DNA"/>
</dbReference>
<dbReference type="InterPro" id="IPR003692">
    <property type="entry name" value="Hydantoinase_B"/>
</dbReference>
<evidence type="ECO:0000256" key="2">
    <source>
        <dbReference type="SAM" id="Phobius"/>
    </source>
</evidence>
<keyword evidence="2" id="KW-0472">Membrane</keyword>
<dbReference type="GO" id="GO:0017168">
    <property type="term" value="F:5-oxoprolinase (ATP-hydrolyzing) activity"/>
    <property type="evidence" value="ECO:0007669"/>
    <property type="project" value="TreeGrafter"/>
</dbReference>
<dbReference type="Proteomes" id="UP000037035">
    <property type="component" value="Unassembled WGS sequence"/>
</dbReference>
<dbReference type="PANTHER" id="PTHR11365:SF2">
    <property type="entry name" value="5-OXOPROLINASE"/>
    <property type="match status" value="1"/>
</dbReference>
<organism evidence="4 5">
    <name type="scientific">Puccinia sorghi</name>
    <dbReference type="NCBI Taxonomy" id="27349"/>
    <lineage>
        <taxon>Eukaryota</taxon>
        <taxon>Fungi</taxon>
        <taxon>Dikarya</taxon>
        <taxon>Basidiomycota</taxon>
        <taxon>Pucciniomycotina</taxon>
        <taxon>Pucciniomycetes</taxon>
        <taxon>Pucciniales</taxon>
        <taxon>Pucciniaceae</taxon>
        <taxon>Puccinia</taxon>
    </lineage>
</organism>
<dbReference type="PANTHER" id="PTHR11365">
    <property type="entry name" value="5-OXOPROLINASE RELATED"/>
    <property type="match status" value="1"/>
</dbReference>
<reference evidence="4 5" key="1">
    <citation type="submission" date="2015-08" db="EMBL/GenBank/DDBJ databases">
        <title>Next Generation Sequencing and Analysis of the Genome of Puccinia sorghi L Schw, the Causal Agent of Maize Common Rust.</title>
        <authorList>
            <person name="Rochi L."/>
            <person name="Burguener G."/>
            <person name="Darino M."/>
            <person name="Turjanski A."/>
            <person name="Kreff E."/>
            <person name="Dieguez M.J."/>
            <person name="Sacco F."/>
        </authorList>
    </citation>
    <scope>NUCLEOTIDE SEQUENCE [LARGE SCALE GENOMIC DNA]</scope>
    <source>
        <strain evidence="4 5">RO10H11247</strain>
    </source>
</reference>
<dbReference type="GO" id="GO:0005829">
    <property type="term" value="C:cytosol"/>
    <property type="evidence" value="ECO:0007669"/>
    <property type="project" value="TreeGrafter"/>
</dbReference>
<accession>A0A0L6VRB4</accession>
<dbReference type="InterPro" id="IPR045079">
    <property type="entry name" value="Oxoprolinase-like"/>
</dbReference>